<keyword evidence="5" id="KW-0472">Membrane</keyword>
<protein>
    <submittedName>
        <fullName evidence="7">Helix-turn-helix domain-containing protein</fullName>
    </submittedName>
</protein>
<dbReference type="PANTHER" id="PTHR43280:SF2">
    <property type="entry name" value="HTH-TYPE TRANSCRIPTIONAL REGULATOR EXSA"/>
    <property type="match status" value="1"/>
</dbReference>
<evidence type="ECO:0000313" key="7">
    <source>
        <dbReference type="EMBL" id="MFH6769477.1"/>
    </source>
</evidence>
<feature type="repeat" description="TPR" evidence="4">
    <location>
        <begin position="422"/>
        <end position="455"/>
    </location>
</feature>
<dbReference type="SMART" id="SM00342">
    <property type="entry name" value="HTH_ARAC"/>
    <property type="match status" value="1"/>
</dbReference>
<evidence type="ECO:0000313" key="8">
    <source>
        <dbReference type="Proteomes" id="UP001610104"/>
    </source>
</evidence>
<evidence type="ECO:0000256" key="2">
    <source>
        <dbReference type="ARBA" id="ARBA00023125"/>
    </source>
</evidence>
<keyword evidence="2" id="KW-0238">DNA-binding</keyword>
<proteinExistence type="predicted"/>
<comment type="caution">
    <text evidence="7">The sequence shown here is derived from an EMBL/GenBank/DDBJ whole genome shotgun (WGS) entry which is preliminary data.</text>
</comment>
<accession>A0ABW7MRN6</accession>
<dbReference type="SUPFAM" id="SSF46689">
    <property type="entry name" value="Homeodomain-like"/>
    <property type="match status" value="1"/>
</dbReference>
<dbReference type="InterPro" id="IPR018062">
    <property type="entry name" value="HTH_AraC-typ_CS"/>
</dbReference>
<keyword evidence="5" id="KW-1133">Transmembrane helix</keyword>
<dbReference type="Gene3D" id="1.10.10.60">
    <property type="entry name" value="Homeodomain-like"/>
    <property type="match status" value="1"/>
</dbReference>
<evidence type="ECO:0000256" key="4">
    <source>
        <dbReference type="PROSITE-ProRule" id="PRU00339"/>
    </source>
</evidence>
<keyword evidence="3" id="KW-0804">Transcription</keyword>
<evidence type="ECO:0000256" key="5">
    <source>
        <dbReference type="SAM" id="Phobius"/>
    </source>
</evidence>
<keyword evidence="1" id="KW-0805">Transcription regulation</keyword>
<keyword evidence="8" id="KW-1185">Reference proteome</keyword>
<dbReference type="InterPro" id="IPR009057">
    <property type="entry name" value="Homeodomain-like_sf"/>
</dbReference>
<name>A0ABW7MRN6_9FLAO</name>
<gene>
    <name evidence="7" type="ORF">V8G56_12065</name>
</gene>
<feature type="transmembrane region" description="Helical" evidence="5">
    <location>
        <begin position="130"/>
        <end position="147"/>
    </location>
</feature>
<dbReference type="SUPFAM" id="SSF48452">
    <property type="entry name" value="TPR-like"/>
    <property type="match status" value="2"/>
</dbReference>
<organism evidence="7 8">
    <name type="scientific">Gaetbulibacter aquiaggeris</name>
    <dbReference type="NCBI Taxonomy" id="1735373"/>
    <lineage>
        <taxon>Bacteria</taxon>
        <taxon>Pseudomonadati</taxon>
        <taxon>Bacteroidota</taxon>
        <taxon>Flavobacteriia</taxon>
        <taxon>Flavobacteriales</taxon>
        <taxon>Flavobacteriaceae</taxon>
        <taxon>Gaetbulibacter</taxon>
    </lineage>
</organism>
<sequence>MSQTFIKKIEHLVLSNLENEKFGVSELAKEMNFSRSQILRKTKSFSGKSTSYFIREIRLREAARFILNSDLTVSEIAYKVGFGSPSYFNKCFLDYFNQTPGEFKKSHENNESFDFKLVNETSKKGIKTNMAWIAVVAVIIAIVLYYQKNFFSNKSHKEIQYASIGVLPLEDYSENRDFDYLASGITEAINLELSKNKSIRVISRGSCERFKDDKNTPYNQIAKELGVDLLLEGSVLPNNDSLLVVVQLIKPFPEERHIWSNKYHHSTKNVLQLVQNISSEIANEISTKITSNRSKTYNINPEAYSLYLKGRHLWYYQKTRYSSLMSAKDYLEKSIKIDPNFAPVYVALTETYISLNKLIGDNLERLINRENARKSIDRAFELDESLAEAYITKGNLVGKFDWNWGKMKEMAEIALKLEPNNTEAHQLLSNYYTITGDYDKAISEATVAHSLDPLNPSMGSLVAERYYIAKEFDKSIKKYNEVLELEPDYGFALNGIGYVYHKKENLDKMITSWRKLQTIMKNDSLGWYYDNKSLNESLNFYLDKATINTPGFCSNPSVIASIQMMVNNKSNALDFIKVAYQNRNEDLPIMLTYPDFIPLHSNPEFQEIAKNMGLVLPD</sequence>
<dbReference type="Pfam" id="PF12833">
    <property type="entry name" value="HTH_18"/>
    <property type="match status" value="1"/>
</dbReference>
<dbReference type="PROSITE" id="PS00041">
    <property type="entry name" value="HTH_ARAC_FAMILY_1"/>
    <property type="match status" value="1"/>
</dbReference>
<dbReference type="EMBL" id="JBAWKC010000004">
    <property type="protein sequence ID" value="MFH6769477.1"/>
    <property type="molecule type" value="Genomic_DNA"/>
</dbReference>
<evidence type="ECO:0000256" key="3">
    <source>
        <dbReference type="ARBA" id="ARBA00023163"/>
    </source>
</evidence>
<dbReference type="PROSITE" id="PS01124">
    <property type="entry name" value="HTH_ARAC_FAMILY_2"/>
    <property type="match status" value="1"/>
</dbReference>
<dbReference type="InterPro" id="IPR018060">
    <property type="entry name" value="HTH_AraC"/>
</dbReference>
<dbReference type="InterPro" id="IPR020449">
    <property type="entry name" value="Tscrpt_reg_AraC-type_HTH"/>
</dbReference>
<evidence type="ECO:0000256" key="1">
    <source>
        <dbReference type="ARBA" id="ARBA00023015"/>
    </source>
</evidence>
<dbReference type="PROSITE" id="PS50005">
    <property type="entry name" value="TPR"/>
    <property type="match status" value="2"/>
</dbReference>
<feature type="domain" description="HTH araC/xylS-type" evidence="6">
    <location>
        <begin position="7"/>
        <end position="106"/>
    </location>
</feature>
<dbReference type="InterPro" id="IPR019734">
    <property type="entry name" value="TPR_rpt"/>
</dbReference>
<dbReference type="PRINTS" id="PR00032">
    <property type="entry name" value="HTHARAC"/>
</dbReference>
<dbReference type="RefSeq" id="WP_395438712.1">
    <property type="nucleotide sequence ID" value="NZ_JBAWKC010000004.1"/>
</dbReference>
<dbReference type="Gene3D" id="3.40.50.10070">
    <property type="entry name" value="TolB, N-terminal domain"/>
    <property type="match status" value="1"/>
</dbReference>
<reference evidence="7 8" key="1">
    <citation type="submission" date="2024-02" db="EMBL/GenBank/DDBJ databases">
        <title>A Gaetbulibacter species isolated from tidal flats and genomic insights of their niches.</title>
        <authorList>
            <person name="Ye Y."/>
        </authorList>
    </citation>
    <scope>NUCLEOTIDE SEQUENCE [LARGE SCALE GENOMIC DNA]</scope>
    <source>
        <strain evidence="7 8">KEM-8</strain>
    </source>
</reference>
<dbReference type="SMART" id="SM00028">
    <property type="entry name" value="TPR"/>
    <property type="match status" value="3"/>
</dbReference>
<dbReference type="PANTHER" id="PTHR43280">
    <property type="entry name" value="ARAC-FAMILY TRANSCRIPTIONAL REGULATOR"/>
    <property type="match status" value="1"/>
</dbReference>
<keyword evidence="4" id="KW-0802">TPR repeat</keyword>
<dbReference type="InterPro" id="IPR011990">
    <property type="entry name" value="TPR-like_helical_dom_sf"/>
</dbReference>
<dbReference type="Gene3D" id="1.25.40.10">
    <property type="entry name" value="Tetratricopeptide repeat domain"/>
    <property type="match status" value="2"/>
</dbReference>
<keyword evidence="5" id="KW-0812">Transmembrane</keyword>
<evidence type="ECO:0000259" key="6">
    <source>
        <dbReference type="PROSITE" id="PS01124"/>
    </source>
</evidence>
<feature type="repeat" description="TPR" evidence="4">
    <location>
        <begin position="456"/>
        <end position="489"/>
    </location>
</feature>
<dbReference type="Proteomes" id="UP001610104">
    <property type="component" value="Unassembled WGS sequence"/>
</dbReference>